<organism evidence="1 2">
    <name type="scientific">Dovyalis caffra</name>
    <dbReference type="NCBI Taxonomy" id="77055"/>
    <lineage>
        <taxon>Eukaryota</taxon>
        <taxon>Viridiplantae</taxon>
        <taxon>Streptophyta</taxon>
        <taxon>Embryophyta</taxon>
        <taxon>Tracheophyta</taxon>
        <taxon>Spermatophyta</taxon>
        <taxon>Magnoliopsida</taxon>
        <taxon>eudicotyledons</taxon>
        <taxon>Gunneridae</taxon>
        <taxon>Pentapetalae</taxon>
        <taxon>rosids</taxon>
        <taxon>fabids</taxon>
        <taxon>Malpighiales</taxon>
        <taxon>Salicaceae</taxon>
        <taxon>Flacourtieae</taxon>
        <taxon>Dovyalis</taxon>
    </lineage>
</organism>
<dbReference type="InterPro" id="IPR004158">
    <property type="entry name" value="DUF247_pln"/>
</dbReference>
<evidence type="ECO:0000313" key="2">
    <source>
        <dbReference type="Proteomes" id="UP001314170"/>
    </source>
</evidence>
<dbReference type="Proteomes" id="UP001314170">
    <property type="component" value="Unassembled WGS sequence"/>
</dbReference>
<dbReference type="AlphaFoldDB" id="A0AAV1S158"/>
<dbReference type="EMBL" id="CAWUPB010001160">
    <property type="protein sequence ID" value="CAK7342744.1"/>
    <property type="molecule type" value="Genomic_DNA"/>
</dbReference>
<gene>
    <name evidence="1" type="ORF">DCAF_LOCUS16949</name>
</gene>
<accession>A0AAV1S158</accession>
<name>A0AAV1S158_9ROSI</name>
<evidence type="ECO:0000313" key="1">
    <source>
        <dbReference type="EMBL" id="CAK7342744.1"/>
    </source>
</evidence>
<keyword evidence="2" id="KW-1185">Reference proteome</keyword>
<protein>
    <submittedName>
        <fullName evidence="1">Uncharacterized protein</fullName>
    </submittedName>
</protein>
<dbReference type="Pfam" id="PF03140">
    <property type="entry name" value="DUF247"/>
    <property type="match status" value="1"/>
</dbReference>
<dbReference type="PANTHER" id="PTHR31549">
    <property type="entry name" value="PROTEIN, PUTATIVE (DUF247)-RELATED-RELATED"/>
    <property type="match status" value="1"/>
</dbReference>
<reference evidence="1 2" key="1">
    <citation type="submission" date="2024-01" db="EMBL/GenBank/DDBJ databases">
        <authorList>
            <person name="Waweru B."/>
        </authorList>
    </citation>
    <scope>NUCLEOTIDE SEQUENCE [LARGE SCALE GENOMIC DNA]</scope>
</reference>
<sequence>MAETHILVPENEWLRSIISDEQGVTISQLPRPTIPRVPLIFSGIDQSNKKCYEPLLVSIGPYHHGKLPDYQEMENSKVTMARQFVQQSGKHIEDIYKKVVDLAEQARRCYAEDESFKLDEFTRMMFLDGCFLIQFMHCLLDDHESLKMTSHAAAMVTRDVLLLENQLPFLFLKSLMNLRFGNDEKGMKLIKDFIKHIRAMPRQRDSCRKKISKFFSKTIKRLLASNTNPKGVTVEEYSDAGHLLELFHMHFVGRNVPIECSRTSVYRYHPAMDLRRVGIHFKPSKTNQFTDVHFKPTWLAGRLQIPPLTIDDSTKSLLLNLVAYEACTSNQALWVTSYICFMDSLIDHPEDVRELRLQGILLITLGSEQEVAKLFNEIANYLVPNPYAFNKVKKGIESHYRNTFKRWILHYKGPIYTVIFKYSFIFGLIISALKYVKVFPTEPLYGVCRVPATNVTLYP</sequence>
<dbReference type="PANTHER" id="PTHR31549:SF149">
    <property type="entry name" value="ISOPRENOID SYNTHASE DOMAIN-CONTAINING PROTEIN"/>
    <property type="match status" value="1"/>
</dbReference>
<proteinExistence type="predicted"/>
<comment type="caution">
    <text evidence="1">The sequence shown here is derived from an EMBL/GenBank/DDBJ whole genome shotgun (WGS) entry which is preliminary data.</text>
</comment>